<evidence type="ECO:0000313" key="9">
    <source>
        <dbReference type="Proteomes" id="UP000886611"/>
    </source>
</evidence>
<sequence>MQTAIPWHQGLRRGPALEHEQESNAIVVREAGYFFVYSQVYYMDRTFAMGHVIIRKKAGIVGNELRIVNLFHCIQHMNEDYPFNTCYTAGIAKLEQEDSIELLIPRPSANVSLDGDSTFFGAIKLA</sequence>
<dbReference type="AlphaFoldDB" id="A0A8X8BFK4"/>
<proteinExistence type="inferred from homology"/>
<accession>A0A8X8BFK4</accession>
<dbReference type="GO" id="GO:0016020">
    <property type="term" value="C:membrane"/>
    <property type="evidence" value="ECO:0007669"/>
    <property type="project" value="InterPro"/>
</dbReference>
<keyword evidence="6" id="KW-0325">Glycoprotein</keyword>
<keyword evidence="3" id="KW-0202">Cytokine</keyword>
<gene>
    <name evidence="8" type="primary">Tnfsf13b</name>
    <name evidence="8" type="ORF">GTO96_0013943</name>
</gene>
<comment type="caution">
    <text evidence="8">The sequence shown here is derived from an EMBL/GenBank/DDBJ whole genome shotgun (WGS) entry which is preliminary data.</text>
</comment>
<dbReference type="GO" id="GO:0005164">
    <property type="term" value="F:tumor necrosis factor receptor binding"/>
    <property type="evidence" value="ECO:0007669"/>
    <property type="project" value="InterPro"/>
</dbReference>
<dbReference type="SUPFAM" id="SSF49842">
    <property type="entry name" value="TNF-like"/>
    <property type="match status" value="1"/>
</dbReference>
<dbReference type="PANTHER" id="PTHR15151:SF24">
    <property type="entry name" value="A PROLIFERATION-INDUCING LIGAND-LIKE PROTEIN-RELATED"/>
    <property type="match status" value="1"/>
</dbReference>
<feature type="non-terminal residue" evidence="8">
    <location>
        <position position="126"/>
    </location>
</feature>
<dbReference type="GO" id="GO:0006955">
    <property type="term" value="P:immune response"/>
    <property type="evidence" value="ECO:0007669"/>
    <property type="project" value="InterPro"/>
</dbReference>
<feature type="non-terminal residue" evidence="8">
    <location>
        <position position="1"/>
    </location>
</feature>
<comment type="subcellular location">
    <subcellularLocation>
        <location evidence="1">Secreted</location>
    </subcellularLocation>
</comment>
<dbReference type="PROSITE" id="PS50049">
    <property type="entry name" value="THD_2"/>
    <property type="match status" value="1"/>
</dbReference>
<dbReference type="GO" id="GO:0005615">
    <property type="term" value="C:extracellular space"/>
    <property type="evidence" value="ECO:0007669"/>
    <property type="project" value="UniProtKB-KW"/>
</dbReference>
<dbReference type="Gene3D" id="2.60.120.40">
    <property type="match status" value="1"/>
</dbReference>
<dbReference type="Proteomes" id="UP000886611">
    <property type="component" value="Unassembled WGS sequence"/>
</dbReference>
<evidence type="ECO:0000256" key="5">
    <source>
        <dbReference type="ARBA" id="ARBA00023157"/>
    </source>
</evidence>
<dbReference type="GO" id="GO:0030890">
    <property type="term" value="P:positive regulation of B cell proliferation"/>
    <property type="evidence" value="ECO:0007669"/>
    <property type="project" value="TreeGrafter"/>
</dbReference>
<evidence type="ECO:0000256" key="2">
    <source>
        <dbReference type="ARBA" id="ARBA00008670"/>
    </source>
</evidence>
<evidence type="ECO:0000313" key="8">
    <source>
        <dbReference type="EMBL" id="KAG2456583.1"/>
    </source>
</evidence>
<evidence type="ECO:0000259" key="7">
    <source>
        <dbReference type="PROSITE" id="PS50049"/>
    </source>
</evidence>
<evidence type="ECO:0000256" key="1">
    <source>
        <dbReference type="ARBA" id="ARBA00004613"/>
    </source>
</evidence>
<dbReference type="GO" id="GO:0005125">
    <property type="term" value="F:cytokine activity"/>
    <property type="evidence" value="ECO:0007669"/>
    <property type="project" value="UniProtKB-KW"/>
</dbReference>
<feature type="domain" description="THD" evidence="7">
    <location>
        <begin position="1"/>
        <end position="125"/>
    </location>
</feature>
<comment type="similarity">
    <text evidence="2">Belongs to the tumor necrosis factor family.</text>
</comment>
<dbReference type="InterPro" id="IPR051748">
    <property type="entry name" value="TNF_Ligand_Superfamily"/>
</dbReference>
<evidence type="ECO:0000256" key="4">
    <source>
        <dbReference type="ARBA" id="ARBA00022525"/>
    </source>
</evidence>
<dbReference type="Pfam" id="PF00229">
    <property type="entry name" value="TNF"/>
    <property type="match status" value="1"/>
</dbReference>
<keyword evidence="9" id="KW-1185">Reference proteome</keyword>
<name>A0A8X8BFK4_POLSE</name>
<reference evidence="8 9" key="1">
    <citation type="journal article" date="2021" name="Cell">
        <title>Tracing the genetic footprints of vertebrate landing in non-teleost ray-finned fishes.</title>
        <authorList>
            <person name="Bi X."/>
            <person name="Wang K."/>
            <person name="Yang L."/>
            <person name="Pan H."/>
            <person name="Jiang H."/>
            <person name="Wei Q."/>
            <person name="Fang M."/>
            <person name="Yu H."/>
            <person name="Zhu C."/>
            <person name="Cai Y."/>
            <person name="He Y."/>
            <person name="Gan X."/>
            <person name="Zeng H."/>
            <person name="Yu D."/>
            <person name="Zhu Y."/>
            <person name="Jiang H."/>
            <person name="Qiu Q."/>
            <person name="Yang H."/>
            <person name="Zhang Y.E."/>
            <person name="Wang W."/>
            <person name="Zhu M."/>
            <person name="He S."/>
            <person name="Zhang G."/>
        </authorList>
    </citation>
    <scope>NUCLEOTIDE SEQUENCE [LARGE SCALE GENOMIC DNA]</scope>
    <source>
        <strain evidence="8">Bchr_013</strain>
    </source>
</reference>
<evidence type="ECO:0000256" key="6">
    <source>
        <dbReference type="ARBA" id="ARBA00023180"/>
    </source>
</evidence>
<protein>
    <submittedName>
        <fullName evidence="8">TN13B factor</fullName>
    </submittedName>
</protein>
<dbReference type="InterPro" id="IPR006052">
    <property type="entry name" value="TNF_dom"/>
</dbReference>
<dbReference type="PANTHER" id="PTHR15151">
    <property type="entry name" value="PROTEIN EIGER"/>
    <property type="match status" value="1"/>
</dbReference>
<dbReference type="EMBL" id="JAATIS010008602">
    <property type="protein sequence ID" value="KAG2456583.1"/>
    <property type="molecule type" value="Genomic_DNA"/>
</dbReference>
<organism evidence="8 9">
    <name type="scientific">Polypterus senegalus</name>
    <name type="common">Senegal bichir</name>
    <dbReference type="NCBI Taxonomy" id="55291"/>
    <lineage>
        <taxon>Eukaryota</taxon>
        <taxon>Metazoa</taxon>
        <taxon>Chordata</taxon>
        <taxon>Craniata</taxon>
        <taxon>Vertebrata</taxon>
        <taxon>Euteleostomi</taxon>
        <taxon>Actinopterygii</taxon>
        <taxon>Polypteriformes</taxon>
        <taxon>Polypteridae</taxon>
        <taxon>Polypterus</taxon>
    </lineage>
</organism>
<dbReference type="InterPro" id="IPR008983">
    <property type="entry name" value="Tumour_necrosis_fac-like_dom"/>
</dbReference>
<keyword evidence="5" id="KW-1015">Disulfide bond</keyword>
<evidence type="ECO:0000256" key="3">
    <source>
        <dbReference type="ARBA" id="ARBA00022514"/>
    </source>
</evidence>
<keyword evidence="4" id="KW-0964">Secreted</keyword>